<evidence type="ECO:0000313" key="2">
    <source>
        <dbReference type="EMBL" id="MDO0823268.1"/>
    </source>
</evidence>
<protein>
    <submittedName>
        <fullName evidence="2">Cupin domain-containing protein</fullName>
    </submittedName>
</protein>
<gene>
    <name evidence="2" type="ORF">M8H41_10435</name>
</gene>
<dbReference type="InterPro" id="IPR013096">
    <property type="entry name" value="Cupin_2"/>
</dbReference>
<dbReference type="Pfam" id="PF07883">
    <property type="entry name" value="Cupin_2"/>
    <property type="match status" value="1"/>
</dbReference>
<accession>A0ABT8QPI5</accession>
<dbReference type="InterPro" id="IPR011051">
    <property type="entry name" value="RmlC_Cupin_sf"/>
</dbReference>
<feature type="domain" description="Cupin type-2" evidence="1">
    <location>
        <begin position="72"/>
        <end position="131"/>
    </location>
</feature>
<evidence type="ECO:0000259" key="1">
    <source>
        <dbReference type="Pfam" id="PF07883"/>
    </source>
</evidence>
<sequence length="145" mass="16209">MKTLHSKAVYSRAESSQVGGYRLGESGILAKGLNYMKQQLTGKASKDGYVNAIEGIKRKTLVYGNNTLMTEFKLEKGRSLPMHKHPQEQTGYLISGHIILHINEQKFEMFTGDSWCIPGDAEHGADVMEDSIAIEVFCPIRVDYL</sequence>
<dbReference type="SUPFAM" id="SSF51182">
    <property type="entry name" value="RmlC-like cupins"/>
    <property type="match status" value="1"/>
</dbReference>
<dbReference type="Proteomes" id="UP001176021">
    <property type="component" value="Unassembled WGS sequence"/>
</dbReference>
<comment type="caution">
    <text evidence="2">The sequence shown here is derived from an EMBL/GenBank/DDBJ whole genome shotgun (WGS) entry which is preliminary data.</text>
</comment>
<organism evidence="2 3">
    <name type="scientific">Desulfosporosinus nitroreducens</name>
    <dbReference type="NCBI Taxonomy" id="2018668"/>
    <lineage>
        <taxon>Bacteria</taxon>
        <taxon>Bacillati</taxon>
        <taxon>Bacillota</taxon>
        <taxon>Clostridia</taxon>
        <taxon>Eubacteriales</taxon>
        <taxon>Desulfitobacteriaceae</taxon>
        <taxon>Desulfosporosinus</taxon>
    </lineage>
</organism>
<evidence type="ECO:0000313" key="3">
    <source>
        <dbReference type="Proteomes" id="UP001176021"/>
    </source>
</evidence>
<dbReference type="InterPro" id="IPR052535">
    <property type="entry name" value="Bacilysin_H2HPP_isomerase"/>
</dbReference>
<dbReference type="EMBL" id="JAMJEV010000007">
    <property type="protein sequence ID" value="MDO0823268.1"/>
    <property type="molecule type" value="Genomic_DNA"/>
</dbReference>
<reference evidence="2" key="1">
    <citation type="submission" date="2022-05" db="EMBL/GenBank/DDBJ databases">
        <title>Expanded diversity of anoxic marine methylotrophy in a Black Sea sulfate reducing microorganism.</title>
        <authorList>
            <person name="Fischer P.Q."/>
            <person name="Stams A.J.M."/>
            <person name="Villanueva L."/>
            <person name="Sousa D.Z."/>
        </authorList>
    </citation>
    <scope>NUCLEOTIDE SEQUENCE</scope>
    <source>
        <strain evidence="2">P130</strain>
    </source>
</reference>
<name>A0ABT8QPI5_9FIRM</name>
<dbReference type="Gene3D" id="2.60.120.10">
    <property type="entry name" value="Jelly Rolls"/>
    <property type="match status" value="1"/>
</dbReference>
<dbReference type="RefSeq" id="WP_252469449.1">
    <property type="nucleotide sequence ID" value="NZ_JAMHFY010000010.1"/>
</dbReference>
<dbReference type="CDD" id="cd02238">
    <property type="entry name" value="cupin_KdgF"/>
    <property type="match status" value="1"/>
</dbReference>
<dbReference type="PANTHER" id="PTHR40112">
    <property type="entry name" value="H2HPP ISOMERASE"/>
    <property type="match status" value="1"/>
</dbReference>
<proteinExistence type="predicted"/>
<dbReference type="PANTHER" id="PTHR40112:SF1">
    <property type="entry name" value="H2HPP ISOMERASE"/>
    <property type="match status" value="1"/>
</dbReference>
<dbReference type="InterPro" id="IPR014710">
    <property type="entry name" value="RmlC-like_jellyroll"/>
</dbReference>
<keyword evidence="3" id="KW-1185">Reference proteome</keyword>